<comment type="caution">
    <text evidence="2">The sequence shown here is derived from an EMBL/GenBank/DDBJ whole genome shotgun (WGS) entry which is preliminary data.</text>
</comment>
<evidence type="ECO:0000313" key="3">
    <source>
        <dbReference type="Proteomes" id="UP001289374"/>
    </source>
</evidence>
<proteinExistence type="predicted"/>
<organism evidence="2 3">
    <name type="scientific">Sesamum angolense</name>
    <dbReference type="NCBI Taxonomy" id="2727404"/>
    <lineage>
        <taxon>Eukaryota</taxon>
        <taxon>Viridiplantae</taxon>
        <taxon>Streptophyta</taxon>
        <taxon>Embryophyta</taxon>
        <taxon>Tracheophyta</taxon>
        <taxon>Spermatophyta</taxon>
        <taxon>Magnoliopsida</taxon>
        <taxon>eudicotyledons</taxon>
        <taxon>Gunneridae</taxon>
        <taxon>Pentapetalae</taxon>
        <taxon>asterids</taxon>
        <taxon>lamiids</taxon>
        <taxon>Lamiales</taxon>
        <taxon>Pedaliaceae</taxon>
        <taxon>Sesamum</taxon>
    </lineage>
</organism>
<feature type="transmembrane region" description="Helical" evidence="1">
    <location>
        <begin position="41"/>
        <end position="65"/>
    </location>
</feature>
<feature type="transmembrane region" description="Helical" evidence="1">
    <location>
        <begin position="77"/>
        <end position="101"/>
    </location>
</feature>
<dbReference type="AlphaFoldDB" id="A0AAE1W955"/>
<reference evidence="2" key="2">
    <citation type="journal article" date="2024" name="Plant">
        <title>Genomic evolution and insights into agronomic trait innovations of Sesamum species.</title>
        <authorList>
            <person name="Miao H."/>
            <person name="Wang L."/>
            <person name="Qu L."/>
            <person name="Liu H."/>
            <person name="Sun Y."/>
            <person name="Le M."/>
            <person name="Wang Q."/>
            <person name="Wei S."/>
            <person name="Zheng Y."/>
            <person name="Lin W."/>
            <person name="Duan Y."/>
            <person name="Cao H."/>
            <person name="Xiong S."/>
            <person name="Wang X."/>
            <person name="Wei L."/>
            <person name="Li C."/>
            <person name="Ma Q."/>
            <person name="Ju M."/>
            <person name="Zhao R."/>
            <person name="Li G."/>
            <person name="Mu C."/>
            <person name="Tian Q."/>
            <person name="Mei H."/>
            <person name="Zhang T."/>
            <person name="Gao T."/>
            <person name="Zhang H."/>
        </authorList>
    </citation>
    <scope>NUCLEOTIDE SEQUENCE</scope>
    <source>
        <strain evidence="2">K16</strain>
    </source>
</reference>
<dbReference type="EMBL" id="JACGWL010000013">
    <property type="protein sequence ID" value="KAK4389080.1"/>
    <property type="molecule type" value="Genomic_DNA"/>
</dbReference>
<evidence type="ECO:0000313" key="2">
    <source>
        <dbReference type="EMBL" id="KAK4389080.1"/>
    </source>
</evidence>
<keyword evidence="1" id="KW-0812">Transmembrane</keyword>
<protein>
    <submittedName>
        <fullName evidence="2">Uncharacterized protein</fullName>
    </submittedName>
</protein>
<accession>A0AAE1W955</accession>
<keyword evidence="1" id="KW-0472">Membrane</keyword>
<sequence length="173" mass="19932">MSHFDLRFGILVVINILKSQTAKPWEWDPFDVGSDITWIKFWLLAIFLFIFSFVSIGIPLATVLPNNVRYIQVQMKSFSASLLACFLASLFFPQLLFWYVYPTILSFFLCYSCICNVSRSFVYWAQAILSLAPDFSIWITTTNRVDEAAIRELHGEDGPELEEPNLEEGRTPL</sequence>
<gene>
    <name evidence="2" type="ORF">Sango_2245000</name>
</gene>
<dbReference type="Proteomes" id="UP001289374">
    <property type="component" value="Unassembled WGS sequence"/>
</dbReference>
<name>A0AAE1W955_9LAMI</name>
<keyword evidence="1" id="KW-1133">Transmembrane helix</keyword>
<keyword evidence="3" id="KW-1185">Reference proteome</keyword>
<reference evidence="2" key="1">
    <citation type="submission" date="2020-06" db="EMBL/GenBank/DDBJ databases">
        <authorList>
            <person name="Li T."/>
            <person name="Hu X."/>
            <person name="Zhang T."/>
            <person name="Song X."/>
            <person name="Zhang H."/>
            <person name="Dai N."/>
            <person name="Sheng W."/>
            <person name="Hou X."/>
            <person name="Wei L."/>
        </authorList>
    </citation>
    <scope>NUCLEOTIDE SEQUENCE</scope>
    <source>
        <strain evidence="2">K16</strain>
        <tissue evidence="2">Leaf</tissue>
    </source>
</reference>
<evidence type="ECO:0000256" key="1">
    <source>
        <dbReference type="SAM" id="Phobius"/>
    </source>
</evidence>